<sequence>MDNRKERKLTVIENEKTEERVEKKVKPARQTNPIAKKMLEFHNENLKKFSVKDLFKH</sequence>
<organism evidence="1 2">
    <name type="scientific">Candidatus Scatousia excrementipullorum</name>
    <dbReference type="NCBI Taxonomy" id="2840936"/>
    <lineage>
        <taxon>Bacteria</taxon>
        <taxon>Candidatus Scatousia</taxon>
    </lineage>
</organism>
<reference evidence="1" key="2">
    <citation type="journal article" date="2021" name="PeerJ">
        <title>Extensive microbial diversity within the chicken gut microbiome revealed by metagenomics and culture.</title>
        <authorList>
            <person name="Gilroy R."/>
            <person name="Ravi A."/>
            <person name="Getino M."/>
            <person name="Pursley I."/>
            <person name="Horton D.L."/>
            <person name="Alikhan N.F."/>
            <person name="Baker D."/>
            <person name="Gharbi K."/>
            <person name="Hall N."/>
            <person name="Watson M."/>
            <person name="Adriaenssens E.M."/>
            <person name="Foster-Nyarko E."/>
            <person name="Jarju S."/>
            <person name="Secka A."/>
            <person name="Antonio M."/>
            <person name="Oren A."/>
            <person name="Chaudhuri R.R."/>
            <person name="La Ragione R."/>
            <person name="Hildebrand F."/>
            <person name="Pallen M.J."/>
        </authorList>
    </citation>
    <scope>NUCLEOTIDE SEQUENCE</scope>
    <source>
        <strain evidence="1">10192</strain>
    </source>
</reference>
<accession>A0A9D9DPZ1</accession>
<comment type="caution">
    <text evidence="1">The sequence shown here is derived from an EMBL/GenBank/DDBJ whole genome shotgun (WGS) entry which is preliminary data.</text>
</comment>
<gene>
    <name evidence="1" type="ORF">IAC76_04535</name>
</gene>
<proteinExistence type="predicted"/>
<evidence type="ECO:0000313" key="1">
    <source>
        <dbReference type="EMBL" id="MBO8430633.1"/>
    </source>
</evidence>
<name>A0A9D9DPZ1_9BACT</name>
<dbReference type="AlphaFoldDB" id="A0A9D9DPZ1"/>
<evidence type="ECO:0000313" key="2">
    <source>
        <dbReference type="Proteomes" id="UP000823632"/>
    </source>
</evidence>
<reference evidence="1" key="1">
    <citation type="submission" date="2020-10" db="EMBL/GenBank/DDBJ databases">
        <authorList>
            <person name="Gilroy R."/>
        </authorList>
    </citation>
    <scope>NUCLEOTIDE SEQUENCE</scope>
    <source>
        <strain evidence="1">10192</strain>
    </source>
</reference>
<dbReference type="EMBL" id="JADIND010000095">
    <property type="protein sequence ID" value="MBO8430633.1"/>
    <property type="molecule type" value="Genomic_DNA"/>
</dbReference>
<protein>
    <submittedName>
        <fullName evidence="1">Uncharacterized protein</fullName>
    </submittedName>
</protein>
<dbReference type="Proteomes" id="UP000823632">
    <property type="component" value="Unassembled WGS sequence"/>
</dbReference>